<keyword evidence="1" id="KW-0812">Transmembrane</keyword>
<evidence type="ECO:0000313" key="2">
    <source>
        <dbReference type="EMBL" id="ADZ09356.1"/>
    </source>
</evidence>
<evidence type="ECO:0000256" key="1">
    <source>
        <dbReference type="SAM" id="Phobius"/>
    </source>
</evidence>
<sequence>MQKKGFLGFFKYIFGGFVILYWMFITGIPSILGYVYIPNGITLDRPSLAILTIIIFTLIFLCSWLIYQGWQVYHTSFAQNDLPKIVDFLRSDNYGEEFVFLVENESNINSGKIAELRRYSHGVEVSFALIEFMEKNSKGQFQAKHIWFSPGHLRELKLNCFSVSEITVDLNVNINTLNKYMEELK</sequence>
<protein>
    <submittedName>
        <fullName evidence="2">Uncharacterized protein</fullName>
    </submittedName>
</protein>
<proteinExistence type="predicted"/>
<dbReference type="eggNOG" id="arCOG14845">
    <property type="taxonomic scope" value="Archaea"/>
</dbReference>
<dbReference type="Proteomes" id="UP000007490">
    <property type="component" value="Chromosome"/>
</dbReference>
<dbReference type="GeneID" id="10277561"/>
<accession>F0T5W3</accession>
<dbReference type="EMBL" id="CP002551">
    <property type="protein sequence ID" value="ADZ09356.1"/>
    <property type="molecule type" value="Genomic_DNA"/>
</dbReference>
<organism evidence="2 3">
    <name type="scientific">Methanobacterium lacus (strain AL-21)</name>
    <dbReference type="NCBI Taxonomy" id="877455"/>
    <lineage>
        <taxon>Archaea</taxon>
        <taxon>Methanobacteriati</taxon>
        <taxon>Methanobacteriota</taxon>
        <taxon>Methanomada group</taxon>
        <taxon>Methanobacteria</taxon>
        <taxon>Methanobacteriales</taxon>
        <taxon>Methanobacteriaceae</taxon>
        <taxon>Methanobacterium</taxon>
    </lineage>
</organism>
<feature type="transmembrane region" description="Helical" evidence="1">
    <location>
        <begin position="48"/>
        <end position="67"/>
    </location>
</feature>
<dbReference type="HOGENOM" id="CLU_1458205_0_0_2"/>
<feature type="transmembrane region" description="Helical" evidence="1">
    <location>
        <begin position="12"/>
        <end position="36"/>
    </location>
</feature>
<dbReference type="STRING" id="877455.Metbo_1111"/>
<evidence type="ECO:0000313" key="3">
    <source>
        <dbReference type="Proteomes" id="UP000007490"/>
    </source>
</evidence>
<keyword evidence="1" id="KW-1133">Transmembrane helix</keyword>
<dbReference type="KEGG" id="mel:Metbo_1111"/>
<dbReference type="OrthoDB" id="383055at2157"/>
<gene>
    <name evidence="2" type="ordered locus">Metbo_1111</name>
</gene>
<reference evidence="2 3" key="2">
    <citation type="journal article" date="2014" name="Int. J. Syst. Evol. Microbiol.">
        <title>Methanobacterium paludis sp. nov. and a novel strain of Methanobacterium lacus isolated from northern peatlands.</title>
        <authorList>
            <person name="Cadillo-Quiroz H."/>
            <person name="Brauer S.L."/>
            <person name="Goodson N."/>
            <person name="Yavitt J.B."/>
            <person name="Zinder S.H."/>
        </authorList>
    </citation>
    <scope>NUCLEOTIDE SEQUENCE [LARGE SCALE GENOMIC DNA]</scope>
    <source>
        <strain evidence="2 3">AL-21</strain>
    </source>
</reference>
<dbReference type="RefSeq" id="WP_013644707.1">
    <property type="nucleotide sequence ID" value="NC_015216.1"/>
</dbReference>
<keyword evidence="1" id="KW-0472">Membrane</keyword>
<keyword evidence="3" id="KW-1185">Reference proteome</keyword>
<reference evidence="3" key="1">
    <citation type="submission" date="2011-02" db="EMBL/GenBank/DDBJ databases">
        <title>Complete sequence of Methanobacterium sp. AL-21.</title>
        <authorList>
            <consortium name="US DOE Joint Genome Institute"/>
            <person name="Lucas S."/>
            <person name="Copeland A."/>
            <person name="Lapidus A."/>
            <person name="Cheng J.-F."/>
            <person name="Goodwin L."/>
            <person name="Pitluck S."/>
            <person name="Chertkov O."/>
            <person name="Detter J.C."/>
            <person name="Han C."/>
            <person name="Tapia R."/>
            <person name="Land M."/>
            <person name="Hauser L."/>
            <person name="Kyrpides N."/>
            <person name="Ivanova N."/>
            <person name="Mikhailova N."/>
            <person name="Pagani I."/>
            <person name="Cadillo-Quiroz H."/>
            <person name="Imachi H."/>
            <person name="Zinder S."/>
            <person name="Liu W."/>
            <person name="Woyke T."/>
        </authorList>
    </citation>
    <scope>NUCLEOTIDE SEQUENCE [LARGE SCALE GENOMIC DNA]</scope>
    <source>
        <strain evidence="3">AL-21</strain>
    </source>
</reference>
<dbReference type="AlphaFoldDB" id="F0T5W3"/>
<name>F0T5W3_METLA</name>